<sequence length="43" mass="4370">MKAKLIAGVLAGAFLLGAAWAFGPEVAQDLFATVAEFVTGGME</sequence>
<proteinExistence type="predicted"/>
<dbReference type="AlphaFoldDB" id="A0A0F9TZR8"/>
<gene>
    <name evidence="1" type="ORF">LCGC14_0668400</name>
</gene>
<dbReference type="EMBL" id="LAZR01001307">
    <property type="protein sequence ID" value="KKN46873.1"/>
    <property type="molecule type" value="Genomic_DNA"/>
</dbReference>
<protein>
    <submittedName>
        <fullName evidence="1">Uncharacterized protein</fullName>
    </submittedName>
</protein>
<accession>A0A0F9TZR8</accession>
<reference evidence="1" key="1">
    <citation type="journal article" date="2015" name="Nature">
        <title>Complex archaea that bridge the gap between prokaryotes and eukaryotes.</title>
        <authorList>
            <person name="Spang A."/>
            <person name="Saw J.H."/>
            <person name="Jorgensen S.L."/>
            <person name="Zaremba-Niedzwiedzka K."/>
            <person name="Martijn J."/>
            <person name="Lind A.E."/>
            <person name="van Eijk R."/>
            <person name="Schleper C."/>
            <person name="Guy L."/>
            <person name="Ettema T.J."/>
        </authorList>
    </citation>
    <scope>NUCLEOTIDE SEQUENCE</scope>
</reference>
<evidence type="ECO:0000313" key="1">
    <source>
        <dbReference type="EMBL" id="KKN46873.1"/>
    </source>
</evidence>
<comment type="caution">
    <text evidence="1">The sequence shown here is derived from an EMBL/GenBank/DDBJ whole genome shotgun (WGS) entry which is preliminary data.</text>
</comment>
<name>A0A0F9TZR8_9ZZZZ</name>
<organism evidence="1">
    <name type="scientific">marine sediment metagenome</name>
    <dbReference type="NCBI Taxonomy" id="412755"/>
    <lineage>
        <taxon>unclassified sequences</taxon>
        <taxon>metagenomes</taxon>
        <taxon>ecological metagenomes</taxon>
    </lineage>
</organism>